<evidence type="ECO:0000256" key="1">
    <source>
        <dbReference type="ARBA" id="ARBA00023002"/>
    </source>
</evidence>
<dbReference type="AlphaFoldDB" id="A0A1Q9LDS6"/>
<dbReference type="SUPFAM" id="SSF51735">
    <property type="entry name" value="NAD(P)-binding Rossmann-fold domains"/>
    <property type="match status" value="1"/>
</dbReference>
<sequence length="304" mass="32375">MSAWHEQDVPRVPGALAVVTGANTGLGLETTRILAQRGATVVMACRDQRKAAAGRDRLVGLGVPAEQLELAELDLADQASVEGFASAFAHDRLDLLINNAGLMAVGEGRTADGFETQFGVNHLGHMALTLRLLPQLVATPGARVVTVTSMAHRPGRIRFDDVNFERGYRRWPAYFQSKLANILFTQELGRRLGAAGHDTLSTAAHPGYAKTELGKDEPGFSALLTRVGDTFFSQSAAAGAVPTLRAATDPDAFQGALYGPLRITFGPAVPEVPSKAARDADLAARLWEASLAMLAPAKVVWPWS</sequence>
<organism evidence="3 4">
    <name type="scientific">Actinokineospora bangkokensis</name>
    <dbReference type="NCBI Taxonomy" id="1193682"/>
    <lineage>
        <taxon>Bacteria</taxon>
        <taxon>Bacillati</taxon>
        <taxon>Actinomycetota</taxon>
        <taxon>Actinomycetes</taxon>
        <taxon>Pseudonocardiales</taxon>
        <taxon>Pseudonocardiaceae</taxon>
        <taxon>Actinokineospora</taxon>
    </lineage>
</organism>
<name>A0A1Q9LDS6_9PSEU</name>
<gene>
    <name evidence="3" type="ORF">BJP25_04140</name>
</gene>
<evidence type="ECO:0000313" key="4">
    <source>
        <dbReference type="Proteomes" id="UP000186040"/>
    </source>
</evidence>
<dbReference type="OrthoDB" id="4577644at2"/>
<dbReference type="RefSeq" id="WP_075978370.1">
    <property type="nucleotide sequence ID" value="NZ_MKQR01000028.1"/>
</dbReference>
<proteinExistence type="inferred from homology"/>
<dbReference type="InterPro" id="IPR036291">
    <property type="entry name" value="NAD(P)-bd_dom_sf"/>
</dbReference>
<dbReference type="EMBL" id="MKQR01000028">
    <property type="protein sequence ID" value="OLR90163.1"/>
    <property type="molecule type" value="Genomic_DNA"/>
</dbReference>
<dbReference type="PANTHER" id="PTHR43157:SF31">
    <property type="entry name" value="PHOSPHATIDYLINOSITOL-GLYCAN BIOSYNTHESIS CLASS F PROTEIN"/>
    <property type="match status" value="1"/>
</dbReference>
<dbReference type="PRINTS" id="PR00080">
    <property type="entry name" value="SDRFAMILY"/>
</dbReference>
<comment type="caution">
    <text evidence="3">The sequence shown here is derived from an EMBL/GenBank/DDBJ whole genome shotgun (WGS) entry which is preliminary data.</text>
</comment>
<dbReference type="STRING" id="1193682.BJP25_04140"/>
<keyword evidence="1" id="KW-0560">Oxidoreductase</keyword>
<dbReference type="InterPro" id="IPR002347">
    <property type="entry name" value="SDR_fam"/>
</dbReference>
<reference evidence="3 4" key="1">
    <citation type="submission" date="2016-10" db="EMBL/GenBank/DDBJ databases">
        <title>The Draft Genome Sequence of Actinokineospora bangkokensis 44EHWT reveals the biosynthetic pathway of antifungal compounds Thailandins with unusual extender unit butylmalonyl-CoA.</title>
        <authorList>
            <person name="Greule A."/>
            <person name="Intra B."/>
            <person name="Flemming S."/>
            <person name="Rommel M.G."/>
            <person name="Panbangred W."/>
            <person name="Bechthold A."/>
        </authorList>
    </citation>
    <scope>NUCLEOTIDE SEQUENCE [LARGE SCALE GENOMIC DNA]</scope>
    <source>
        <strain evidence="3 4">44EHW</strain>
    </source>
</reference>
<evidence type="ECO:0000256" key="2">
    <source>
        <dbReference type="RuleBase" id="RU000363"/>
    </source>
</evidence>
<dbReference type="PRINTS" id="PR00081">
    <property type="entry name" value="GDHRDH"/>
</dbReference>
<dbReference type="Proteomes" id="UP000186040">
    <property type="component" value="Unassembled WGS sequence"/>
</dbReference>
<dbReference type="Pfam" id="PF00106">
    <property type="entry name" value="adh_short"/>
    <property type="match status" value="1"/>
</dbReference>
<dbReference type="PANTHER" id="PTHR43157">
    <property type="entry name" value="PHOSPHATIDYLINOSITOL-GLYCAN BIOSYNTHESIS CLASS F PROTEIN-RELATED"/>
    <property type="match status" value="1"/>
</dbReference>
<accession>A0A1Q9LDS6</accession>
<protein>
    <recommendedName>
        <fullName evidence="5">Short-chain dehydrogenase</fullName>
    </recommendedName>
</protein>
<keyword evidence="4" id="KW-1185">Reference proteome</keyword>
<evidence type="ECO:0000313" key="3">
    <source>
        <dbReference type="EMBL" id="OLR90163.1"/>
    </source>
</evidence>
<dbReference type="GO" id="GO:0016491">
    <property type="term" value="F:oxidoreductase activity"/>
    <property type="evidence" value="ECO:0007669"/>
    <property type="project" value="UniProtKB-KW"/>
</dbReference>
<comment type="similarity">
    <text evidence="2">Belongs to the short-chain dehydrogenases/reductases (SDR) family.</text>
</comment>
<dbReference type="Gene3D" id="3.40.50.720">
    <property type="entry name" value="NAD(P)-binding Rossmann-like Domain"/>
    <property type="match status" value="1"/>
</dbReference>
<dbReference type="NCBIfam" id="NF004846">
    <property type="entry name" value="PRK06197.1"/>
    <property type="match status" value="1"/>
</dbReference>
<evidence type="ECO:0008006" key="5">
    <source>
        <dbReference type="Google" id="ProtNLM"/>
    </source>
</evidence>